<proteinExistence type="predicted"/>
<sequence length="752" mass="88130">MNYKDVKYTQLSNKTEVCSRCCTPRKLFTYFFILTVTLIGLLVTCYSHSSVCNKNDFRKVHMRQTKRRLPHCIIIGARKAGTRALLTYLGVHPDIQTAQYEVHFFDNQDNYDFGYGWYLKQMPYSFPDQLTIEKSPAYFTEPFVPGRVYSLNSTIKLLLIVRDPVQRTISDQLQLNYKGLDMGLELKPFEELVLNPKTGNIDMNFKPVQRSYYDVYMKNWLKYFPLNQFHIVDGDQLISDPYPEIYKVESFLGLRHAIPESDFVYNATKGFYCLKTDTAYHKCLSGTKGRSHPHIHKEVIDKLKQGDGMTAKYHPLPQYSGDTQDKACCCGLSQRKVIFVSIIAVLVVIIGLYTVCRPTDKPVVNFKDILSNNDYNKPKHRLPHCIIIGMRKGGTRALLQFLDLHPNIQVSSKEVHYFDRNFFQGISWYQKNLPLSYEDQITIEKTPGYFHNDKSPERIFRMNSTIKLILLVRDPIERAMSDHLQLMDKRSRMNLETTSFEEKVLKDNGDVNDNYKPIQRSVYYQFMKHWLRFFQLEQILIVDGKNLTKNPFEVSQKVESFLGLEHRISKDSFVFDRTKGFFCIKNETTGHKCLNRTKGRTHPEIDEEVVAKLKEYFEPYNKIFFDQIGQTFDWYPVQRTISDQLQLNYKGQEMGLKVKHFEELVLNPKTRNIDMIIEPIQRSYCNVYMKNWLKYFPLSQFRIVDGDQLISDPYPEIYKVKSFLGLRHAIPQSDFVYNATKGFYCLKSDTGN</sequence>
<keyword evidence="2" id="KW-0325">Glycoprotein</keyword>
<feature type="transmembrane region" description="Helical" evidence="6">
    <location>
        <begin position="337"/>
        <end position="356"/>
    </location>
</feature>
<dbReference type="Gene3D" id="3.40.50.300">
    <property type="entry name" value="P-loop containing nucleotide triphosphate hydrolases"/>
    <property type="match status" value="3"/>
</dbReference>
<feature type="binding site" evidence="4">
    <location>
        <position position="473"/>
    </location>
    <ligand>
        <name>3'-phosphoadenylyl sulfate</name>
        <dbReference type="ChEBI" id="CHEBI:58339"/>
    </ligand>
</feature>
<feature type="binding site" evidence="4">
    <location>
        <begin position="392"/>
        <end position="396"/>
    </location>
    <ligand>
        <name>3'-phosphoadenylyl sulfate</name>
        <dbReference type="ChEBI" id="CHEBI:58339"/>
    </ligand>
</feature>
<evidence type="ECO:0000259" key="7">
    <source>
        <dbReference type="Pfam" id="PF00685"/>
    </source>
</evidence>
<keyword evidence="9" id="KW-1185">Reference proteome</keyword>
<keyword evidence="6" id="KW-1133">Transmembrane helix</keyword>
<dbReference type="EMBL" id="CACVKT020009881">
    <property type="protein sequence ID" value="CAC5423820.1"/>
    <property type="molecule type" value="Genomic_DNA"/>
</dbReference>
<dbReference type="Pfam" id="PF00685">
    <property type="entry name" value="Sulfotransfer_1"/>
    <property type="match status" value="3"/>
</dbReference>
<dbReference type="InterPro" id="IPR037359">
    <property type="entry name" value="NST/OST"/>
</dbReference>
<feature type="disulfide bond" evidence="5">
    <location>
        <begin position="583"/>
        <end position="593"/>
    </location>
</feature>
<dbReference type="EC" id="2.8.2.23" evidence="8"/>
<feature type="domain" description="Sulfotransferase" evidence="7">
    <location>
        <begin position="687"/>
        <end position="748"/>
    </location>
</feature>
<evidence type="ECO:0000313" key="9">
    <source>
        <dbReference type="Proteomes" id="UP000507470"/>
    </source>
</evidence>
<feature type="domain" description="Sulfotransferase" evidence="7">
    <location>
        <begin position="383"/>
        <end position="618"/>
    </location>
</feature>
<dbReference type="InterPro" id="IPR000863">
    <property type="entry name" value="Sulfotransferase_dom"/>
</dbReference>
<dbReference type="PANTHER" id="PTHR10605">
    <property type="entry name" value="HEPARAN SULFATE SULFOTRANSFERASE"/>
    <property type="match status" value="1"/>
</dbReference>
<evidence type="ECO:0000313" key="8">
    <source>
        <dbReference type="EMBL" id="CAC5423820.1"/>
    </source>
</evidence>
<gene>
    <name evidence="8" type="ORF">MCOR_55787</name>
</gene>
<evidence type="ECO:0000256" key="1">
    <source>
        <dbReference type="ARBA" id="ARBA00022679"/>
    </source>
</evidence>
<keyword evidence="6" id="KW-0812">Transmembrane</keyword>
<evidence type="ECO:0000256" key="6">
    <source>
        <dbReference type="SAM" id="Phobius"/>
    </source>
</evidence>
<feature type="domain" description="Sulfotransferase" evidence="7">
    <location>
        <begin position="70"/>
        <end position="304"/>
    </location>
</feature>
<feature type="active site" description="For sulfotransferase activity" evidence="3">
    <location>
        <position position="392"/>
    </location>
</feature>
<feature type="transmembrane region" description="Helical" evidence="6">
    <location>
        <begin position="27"/>
        <end position="49"/>
    </location>
</feature>
<feature type="binding site" evidence="4">
    <location>
        <position position="481"/>
    </location>
    <ligand>
        <name>3'-phosphoadenylyl sulfate</name>
        <dbReference type="ChEBI" id="CHEBI:58339"/>
    </ligand>
</feature>
<keyword evidence="5" id="KW-1015">Disulfide bond</keyword>
<keyword evidence="6" id="KW-0472">Membrane</keyword>
<evidence type="ECO:0000256" key="4">
    <source>
        <dbReference type="PIRSR" id="PIRSR637359-2"/>
    </source>
</evidence>
<dbReference type="PANTHER" id="PTHR10605:SF65">
    <property type="entry name" value="GH20068P"/>
    <property type="match status" value="1"/>
</dbReference>
<dbReference type="InterPro" id="IPR027417">
    <property type="entry name" value="P-loop_NTPase"/>
</dbReference>
<name>A0A6J8ETM2_MYTCO</name>
<accession>A0A6J8ETM2</accession>
<dbReference type="SUPFAM" id="SSF52540">
    <property type="entry name" value="P-loop containing nucleoside triphosphate hydrolases"/>
    <property type="match status" value="3"/>
</dbReference>
<dbReference type="GO" id="GO:0008467">
    <property type="term" value="F:[heparan sulfate]-glucosamine 3-sulfotransferase activity"/>
    <property type="evidence" value="ECO:0007669"/>
    <property type="project" value="UniProtKB-EC"/>
</dbReference>
<organism evidence="8 9">
    <name type="scientific">Mytilus coruscus</name>
    <name type="common">Sea mussel</name>
    <dbReference type="NCBI Taxonomy" id="42192"/>
    <lineage>
        <taxon>Eukaryota</taxon>
        <taxon>Metazoa</taxon>
        <taxon>Spiralia</taxon>
        <taxon>Lophotrochozoa</taxon>
        <taxon>Mollusca</taxon>
        <taxon>Bivalvia</taxon>
        <taxon>Autobranchia</taxon>
        <taxon>Pteriomorphia</taxon>
        <taxon>Mytilida</taxon>
        <taxon>Mytiloidea</taxon>
        <taxon>Mytilidae</taxon>
        <taxon>Mytilinae</taxon>
        <taxon>Mytilus</taxon>
    </lineage>
</organism>
<evidence type="ECO:0000256" key="2">
    <source>
        <dbReference type="ARBA" id="ARBA00023180"/>
    </source>
</evidence>
<dbReference type="OrthoDB" id="16988at2759"/>
<protein>
    <submittedName>
        <fullName evidence="8">HS3ST1</fullName>
        <ecNumber evidence="8">2.8.2.23</ecNumber>
    </submittedName>
</protein>
<feature type="binding site" evidence="4">
    <location>
        <begin position="598"/>
        <end position="602"/>
    </location>
    <ligand>
        <name>3'-phosphoadenylyl sulfate</name>
        <dbReference type="ChEBI" id="CHEBI:58339"/>
    </ligand>
</feature>
<reference evidence="8 9" key="1">
    <citation type="submission" date="2020-06" db="EMBL/GenBank/DDBJ databases">
        <authorList>
            <person name="Li R."/>
            <person name="Bekaert M."/>
        </authorList>
    </citation>
    <scope>NUCLEOTIDE SEQUENCE [LARGE SCALE GENOMIC DNA]</scope>
    <source>
        <strain evidence="9">wild</strain>
    </source>
</reference>
<dbReference type="AlphaFoldDB" id="A0A6J8ETM2"/>
<evidence type="ECO:0000256" key="5">
    <source>
        <dbReference type="PIRSR" id="PIRSR637359-3"/>
    </source>
</evidence>
<keyword evidence="1 8" id="KW-0808">Transferase</keyword>
<evidence type="ECO:0000256" key="3">
    <source>
        <dbReference type="PIRSR" id="PIRSR637359-1"/>
    </source>
</evidence>
<dbReference type="Proteomes" id="UP000507470">
    <property type="component" value="Unassembled WGS sequence"/>
</dbReference>